<feature type="compositionally biased region" description="Acidic residues" evidence="1">
    <location>
        <begin position="242"/>
        <end position="254"/>
    </location>
</feature>
<organism evidence="2 3">
    <name type="scientific">Ectocarpus siliculosus</name>
    <name type="common">Brown alga</name>
    <name type="synonym">Conferva siliculosa</name>
    <dbReference type="NCBI Taxonomy" id="2880"/>
    <lineage>
        <taxon>Eukaryota</taxon>
        <taxon>Sar</taxon>
        <taxon>Stramenopiles</taxon>
        <taxon>Ochrophyta</taxon>
        <taxon>PX clade</taxon>
        <taxon>Phaeophyceae</taxon>
        <taxon>Ectocarpales</taxon>
        <taxon>Ectocarpaceae</taxon>
        <taxon>Ectocarpus</taxon>
    </lineage>
</organism>
<feature type="compositionally biased region" description="Low complexity" evidence="1">
    <location>
        <begin position="1448"/>
        <end position="1466"/>
    </location>
</feature>
<dbReference type="InterPro" id="IPR015943">
    <property type="entry name" value="WD40/YVTN_repeat-like_dom_sf"/>
</dbReference>
<dbReference type="PANTHER" id="PTHR10644">
    <property type="entry name" value="DNA REPAIR/RNA PROCESSING CPSF FAMILY"/>
    <property type="match status" value="1"/>
</dbReference>
<feature type="compositionally biased region" description="Acidic residues" evidence="1">
    <location>
        <begin position="1674"/>
        <end position="1688"/>
    </location>
</feature>
<dbReference type="InterPro" id="IPR050358">
    <property type="entry name" value="RSE1/DDB1/CFT1"/>
</dbReference>
<feature type="compositionally biased region" description="Gly residues" evidence="1">
    <location>
        <begin position="974"/>
        <end position="990"/>
    </location>
</feature>
<evidence type="ECO:0000256" key="1">
    <source>
        <dbReference type="SAM" id="MobiDB-lite"/>
    </source>
</evidence>
<feature type="region of interest" description="Disordered" evidence="1">
    <location>
        <begin position="1415"/>
        <end position="1483"/>
    </location>
</feature>
<dbReference type="OMA" id="CLIHEST"/>
<feature type="region of interest" description="Disordered" evidence="1">
    <location>
        <begin position="569"/>
        <end position="831"/>
    </location>
</feature>
<feature type="compositionally biased region" description="Basic and acidic residues" evidence="1">
    <location>
        <begin position="684"/>
        <end position="700"/>
    </location>
</feature>
<gene>
    <name evidence="2" type="ORF">Esi_0092_0070</name>
</gene>
<dbReference type="EMBL" id="FN649160">
    <property type="protein sequence ID" value="CBJ28136.1"/>
    <property type="molecule type" value="Genomic_DNA"/>
</dbReference>
<reference evidence="2 3" key="1">
    <citation type="journal article" date="2010" name="Nature">
        <title>The Ectocarpus genome and the independent evolution of multicellularity in brown algae.</title>
        <authorList>
            <person name="Cock J.M."/>
            <person name="Sterck L."/>
            <person name="Rouze P."/>
            <person name="Scornet D."/>
            <person name="Allen A.E."/>
            <person name="Amoutzias G."/>
            <person name="Anthouard V."/>
            <person name="Artiguenave F."/>
            <person name="Aury J.M."/>
            <person name="Badger J.H."/>
            <person name="Beszteri B."/>
            <person name="Billiau K."/>
            <person name="Bonnet E."/>
            <person name="Bothwell J.H."/>
            <person name="Bowler C."/>
            <person name="Boyen C."/>
            <person name="Brownlee C."/>
            <person name="Carrano C.J."/>
            <person name="Charrier B."/>
            <person name="Cho G.Y."/>
            <person name="Coelho S.M."/>
            <person name="Collen J."/>
            <person name="Corre E."/>
            <person name="Da Silva C."/>
            <person name="Delage L."/>
            <person name="Delaroque N."/>
            <person name="Dittami S.M."/>
            <person name="Doulbeau S."/>
            <person name="Elias M."/>
            <person name="Farnham G."/>
            <person name="Gachon C.M."/>
            <person name="Gschloessl B."/>
            <person name="Heesch S."/>
            <person name="Jabbari K."/>
            <person name="Jubin C."/>
            <person name="Kawai H."/>
            <person name="Kimura K."/>
            <person name="Kloareg B."/>
            <person name="Kupper F.C."/>
            <person name="Lang D."/>
            <person name="Le Bail A."/>
            <person name="Leblanc C."/>
            <person name="Lerouge P."/>
            <person name="Lohr M."/>
            <person name="Lopez P.J."/>
            <person name="Martens C."/>
            <person name="Maumus F."/>
            <person name="Michel G."/>
            <person name="Miranda-Saavedra D."/>
            <person name="Morales J."/>
            <person name="Moreau H."/>
            <person name="Motomura T."/>
            <person name="Nagasato C."/>
            <person name="Napoli C.A."/>
            <person name="Nelson D.R."/>
            <person name="Nyvall-Collen P."/>
            <person name="Peters A.F."/>
            <person name="Pommier C."/>
            <person name="Potin P."/>
            <person name="Poulain J."/>
            <person name="Quesneville H."/>
            <person name="Read B."/>
            <person name="Rensing S.A."/>
            <person name="Ritter A."/>
            <person name="Rousvoal S."/>
            <person name="Samanta M."/>
            <person name="Samson G."/>
            <person name="Schroeder D.C."/>
            <person name="Segurens B."/>
            <person name="Strittmatter M."/>
            <person name="Tonon T."/>
            <person name="Tregear J.W."/>
            <person name="Valentin K."/>
            <person name="von Dassow P."/>
            <person name="Yamagishi T."/>
            <person name="Van de Peer Y."/>
            <person name="Wincker P."/>
        </authorList>
    </citation>
    <scope>NUCLEOTIDE SEQUENCE [LARGE SCALE GENOMIC DNA]</scope>
    <source>
        <strain evidence="3">Ec32 / CCAP1310/4</strain>
    </source>
</reference>
<feature type="region of interest" description="Disordered" evidence="1">
    <location>
        <begin position="1738"/>
        <end position="1780"/>
    </location>
</feature>
<feature type="region of interest" description="Disordered" evidence="1">
    <location>
        <begin position="1665"/>
        <end position="1688"/>
    </location>
</feature>
<feature type="compositionally biased region" description="Acidic residues" evidence="1">
    <location>
        <begin position="585"/>
        <end position="595"/>
    </location>
</feature>
<feature type="compositionally biased region" description="Low complexity" evidence="1">
    <location>
        <begin position="1738"/>
        <end position="1750"/>
    </location>
</feature>
<proteinExistence type="predicted"/>
<dbReference type="STRING" id="2880.D7G8W8"/>
<dbReference type="Gene3D" id="2.130.10.10">
    <property type="entry name" value="YVTN repeat-like/Quinoprotein amine dehydrogenase"/>
    <property type="match status" value="3"/>
</dbReference>
<dbReference type="InParanoid" id="D7G8W8"/>
<dbReference type="eggNOG" id="KOG1896">
    <property type="taxonomic scope" value="Eukaryota"/>
</dbReference>
<feature type="region of interest" description="Disordered" evidence="1">
    <location>
        <begin position="1361"/>
        <end position="1399"/>
    </location>
</feature>
<accession>D7G8W8</accession>
<dbReference type="Proteomes" id="UP000002630">
    <property type="component" value="Linkage Group LG10"/>
</dbReference>
<feature type="region of interest" description="Disordered" evidence="1">
    <location>
        <begin position="970"/>
        <end position="992"/>
    </location>
</feature>
<evidence type="ECO:0000313" key="3">
    <source>
        <dbReference type="Proteomes" id="UP000002630"/>
    </source>
</evidence>
<feature type="compositionally biased region" description="Low complexity" evidence="1">
    <location>
        <begin position="613"/>
        <end position="645"/>
    </location>
</feature>
<dbReference type="EMBL" id="FN649735">
    <property type="protein sequence ID" value="CBJ28136.1"/>
    <property type="molecule type" value="Genomic_DNA"/>
</dbReference>
<sequence length="1906" mass="190953">MTSTAIYTCYRQLHPPTGVDHAVFGSVTAAGSRDLVVAKASTLELYRVHRDDHSSTAAAAAAAAARDTSNGDERDDDDASGYYLELAGTFPLAGNITALAVIPDILVVSFGVAKMALVAYDSVLGRLETISIHNFDAGAIGPGAGGVESGYGLAAALKDRPRTISSSDPAGRCLAAVVAGCQLVVLPARRHVPGSVFVSEEAKRRQRRVLRLRRRAVVAARRNNAAGAGESAAGGVAGGVDDGSDDDGDDDGDDSVSARESDSEGEEDGGLGNGATAKGDGGAGGNLAVSKPFTIDLEEAGITGFIKAAAFLEGFHEPALALLYEPIQTCAGRLASKRSTCRLALLSINLTQGRAPVIWQVENLPHDSWDLVPVPSPIGGLQVISTNAVMHVNQSEVRSILAVNGYARATVDPALLECPLRGGDSDWGWTSFRRSHPEREVVDLSSYDVCIELDVVRCAFLTPTSMLLSLRTGEVYALRLHLTTVTAAAADAAGCSRPPGGAAFGTPNRVVGQSMRPVGRASPCSVLAVAASGGSGGDGGSGASKGLVFMGSRVGDSLLVDYSVASAGTRPGGKGAAVPKREPKAEEEEEEEDVGQTEGAPAARSSSTTGEKAAAGAAAVGQQGETSSGGAAAAAPAAGAGAGATVKEEVTEGGGGTLAGMQVDANVGSGDGSAAMSTRSPGGDGKKVAGDADADGKPSEITETSGGGAEIADGPGAVTSPPIENGNDGSPDPPAATPTKQEAEALSSSPQPDDGEEAGEGKDAGSRGGSAKRGRAERPSSGGDVGAGDNDGQPDKKRSRVSACADGEDDAASSGEAVPATEETTATAAAAVGGAPASTAVGGEEGAEALGDGVAAPTVSSESGRPAAADAAIDPTPPPPTTAPAVMLSKEEQEMIEEEEQLYGARIGASASEGADGSGGEAALARLGSKDGERVIEAVGFRLKVVDSICTLGPIVDAALVPSAYHVPKTTKLAGGGGGNRSRGGHGGRGSVPNGAAAAAAAVAGGGTSGGGIRTSLVCAAGYGGQGSLAVFSAGLRTEVVVELSVPGATGVYSSSEGGEGGGGPMGGNKRDTLVLVSCSASPPAAAGAAAAGGDTRAGHTRVLAFEEDAKVVELPEGDGNPFVCDAATADVCSMAGGTVVQAHKQGLRVTRNRDPVQDVLASEDPDLGGLGADAGVTVLRAAAAGSHACCLLSNLRLHLMALDDGDLMPVGSVEEAGEEGEGGGGVWEEVEAVCMFGVQKGGSVGEQSPERYEEEGLPAQKGWWGGSAWGEAGGSGSEPTAPGDDGEEAGSSNGEARVEHVRAYVVVCRRGGTVEVFSCEGEGAEETRARPVFRATGAALAPPTLWNELLLPPAVAAAAAASDDDDEEEGSSLAKGGGRGSDGNRSPMNDDVEEEEAAGGLAVATGIILANGRRGAAGRGGGKKVDGEANGAGTAAPSSDPMEVDDGATAPDSAAVDASASGEAPSAPDETVEKAGADAGGAAAAAAEEEDSVVCPAVTDVIVHPVGAVGGPPELRRLVLAMHLDNGSLLVYEARMVVSPLAAFGGREQVVCFSKLSHDLITRPVKGVPPEAALFDPGRGRALRGVRSAAGQEGVCFARPGCRSALGHFVAEKVRLGATVHGLVHLPHDLAHAGKTGDILKQLLRARGHYVALVSTMEDALVAQPKSGLKEGEEGEQGDGDDDEEEEAAGLLDRHTVKHKNWTVADPSLGGAPPLLVPRFELRVLALAPGAVSAAAATSSSAARSPSSANDKGGGGGGTPEEGEGRRSGGRGQDGSVPGNEAEALMLSAAVVESHPMDSDENGVCMTLVRLEQGGAPRMYVAVGTGMNEPQGEDKAARGRLILLEVDYAYLAREDGKHEHAVKLRQVFAKEQLGPVSGEWSIFFPFSTSLPEVFHLVLVLAIVCG</sequence>
<dbReference type="OrthoDB" id="6109at2759"/>
<keyword evidence="3" id="KW-1185">Reference proteome</keyword>
<name>D7G8W8_ECTSI</name>
<feature type="region of interest" description="Disordered" evidence="1">
    <location>
        <begin position="849"/>
        <end position="884"/>
    </location>
</feature>
<feature type="region of interest" description="Disordered" evidence="1">
    <location>
        <begin position="1244"/>
        <end position="1296"/>
    </location>
</feature>
<feature type="compositionally biased region" description="Gly residues" evidence="1">
    <location>
        <begin position="1264"/>
        <end position="1277"/>
    </location>
</feature>
<feature type="region of interest" description="Disordered" evidence="1">
    <location>
        <begin position="228"/>
        <end position="283"/>
    </location>
</feature>
<protein>
    <submittedName>
        <fullName evidence="2">Cleavage and polyadenylation specificity factor CG10110-PA</fullName>
    </submittedName>
</protein>
<feature type="compositionally biased region" description="Low complexity" evidence="1">
    <location>
        <begin position="815"/>
        <end position="831"/>
    </location>
</feature>
<evidence type="ECO:0000313" key="2">
    <source>
        <dbReference type="EMBL" id="CBJ28136.1"/>
    </source>
</evidence>